<proteinExistence type="inferred from homology"/>
<name>A0ABU7GA81_9ALTE</name>
<dbReference type="EMBL" id="JAYDYW010000018">
    <property type="protein sequence ID" value="MEE1676208.1"/>
    <property type="molecule type" value="Genomic_DNA"/>
</dbReference>
<dbReference type="PANTHER" id="PTHR33969">
    <property type="entry name" value="SEGREGATION AND CONDENSATION PROTEIN A"/>
    <property type="match status" value="1"/>
</dbReference>
<organism evidence="3 4">
    <name type="scientific">Agarivorans aestuarii</name>
    <dbReference type="NCBI Taxonomy" id="1563703"/>
    <lineage>
        <taxon>Bacteria</taxon>
        <taxon>Pseudomonadati</taxon>
        <taxon>Pseudomonadota</taxon>
        <taxon>Gammaproteobacteria</taxon>
        <taxon>Alteromonadales</taxon>
        <taxon>Alteromonadaceae</taxon>
        <taxon>Agarivorans</taxon>
    </lineage>
</organism>
<reference evidence="4" key="1">
    <citation type="submission" date="2023-07" db="EMBL/GenBank/DDBJ databases">
        <title>Draft genome sequence of Agarivorans aestuarii strain ZMCS4, a CAZymes producing bacteria isolated from the marine brown algae Clodostephus spongiosus.</title>
        <authorList>
            <person name="Lorente B."/>
            <person name="Cabral C."/>
            <person name="Frias J."/>
            <person name="Faria J."/>
            <person name="Toubarro D."/>
        </authorList>
    </citation>
    <scope>NUCLEOTIDE SEQUENCE [LARGE SCALE GENOMIC DNA]</scope>
    <source>
        <strain evidence="4">ZMCS4</strain>
    </source>
</reference>
<keyword evidence="2" id="KW-0159">Chromosome partition</keyword>
<keyword evidence="2" id="KW-0131">Cell cycle</keyword>
<protein>
    <recommendedName>
        <fullName evidence="1 2">Segregation and condensation protein A</fullName>
    </recommendedName>
</protein>
<evidence type="ECO:0000313" key="4">
    <source>
        <dbReference type="Proteomes" id="UP001310248"/>
    </source>
</evidence>
<keyword evidence="2" id="KW-0132">Cell division</keyword>
<sequence length="272" mass="31374">MSDNASPTHQLTLASVNGEPWLDIPEDLFIPPDAMEVILEQFEGPLDLLLYLIRKQKLDIEHLPVLAITQQYMDYIEAMRMLKLELAAEYLVMAALLTEIKSRSLLPVQEHEQAEEDPRAELIRRLQEYELYKDATEKVDSLPRQQRDTYTASIERPDNLPVNVIYPEVAMDELIEAIRGIAQRVANFEHHEIKREKLSTRQRMSDILAKLQQHQFVEFSQLFSLEEGRSGLVVSFLAILELVKEGYIKCVQSQPLQPIQVLLVDAEIFEHG</sequence>
<comment type="subcellular location">
    <subcellularLocation>
        <location evidence="2">Cytoplasm</location>
    </subcellularLocation>
    <text evidence="2">Associated with two foci at the outer edges of the nucleoid region in young cells, and at four foci within both cell halves in older cells.</text>
</comment>
<dbReference type="Proteomes" id="UP001310248">
    <property type="component" value="Unassembled WGS sequence"/>
</dbReference>
<comment type="caution">
    <text evidence="3">The sequence shown here is derived from an EMBL/GenBank/DDBJ whole genome shotgun (WGS) entry which is preliminary data.</text>
</comment>
<accession>A0ABU7GA81</accession>
<dbReference type="RefSeq" id="WP_163135130.1">
    <property type="nucleotide sequence ID" value="NZ_JAYDYW010000018.1"/>
</dbReference>
<dbReference type="Gene3D" id="6.10.250.2410">
    <property type="match status" value="1"/>
</dbReference>
<evidence type="ECO:0000256" key="2">
    <source>
        <dbReference type="HAMAP-Rule" id="MF_01805"/>
    </source>
</evidence>
<dbReference type="Pfam" id="PF02616">
    <property type="entry name" value="SMC_ScpA"/>
    <property type="match status" value="1"/>
</dbReference>
<reference evidence="3 4" key="2">
    <citation type="submission" date="2023-12" db="EMBL/GenBank/DDBJ databases">
        <authorList>
            <consortium name="Cladostephus spongiosus"/>
            <person name="Lorente B."/>
            <person name="Cabral C."/>
            <person name="Frias J."/>
            <person name="Faria J."/>
            <person name="Toubarro D."/>
        </authorList>
    </citation>
    <scope>NUCLEOTIDE SEQUENCE [LARGE SCALE GENOMIC DNA]</scope>
    <source>
        <strain evidence="3 4">ZMCS4</strain>
    </source>
</reference>
<comment type="similarity">
    <text evidence="2">Belongs to the ScpA family.</text>
</comment>
<keyword evidence="4" id="KW-1185">Reference proteome</keyword>
<dbReference type="HAMAP" id="MF_01805">
    <property type="entry name" value="ScpA"/>
    <property type="match status" value="1"/>
</dbReference>
<evidence type="ECO:0000313" key="3">
    <source>
        <dbReference type="EMBL" id="MEE1676208.1"/>
    </source>
</evidence>
<comment type="subunit">
    <text evidence="2">Component of a cohesin-like complex composed of ScpA, ScpB and the Smc homodimer, in which ScpA and ScpB bind to the head domain of Smc. The presence of the three proteins is required for the association of the complex with DNA.</text>
</comment>
<gene>
    <name evidence="2" type="primary">scpA</name>
    <name evidence="3" type="ORF">SNR37_001535</name>
</gene>
<keyword evidence="2" id="KW-0963">Cytoplasm</keyword>
<dbReference type="PANTHER" id="PTHR33969:SF2">
    <property type="entry name" value="SEGREGATION AND CONDENSATION PROTEIN A"/>
    <property type="match status" value="1"/>
</dbReference>
<evidence type="ECO:0000256" key="1">
    <source>
        <dbReference type="ARBA" id="ARBA00044777"/>
    </source>
</evidence>
<comment type="function">
    <text evidence="2">Participates in chromosomal partition during cell division. May act via the formation of a condensin-like complex containing Smc and ScpB that pull DNA away from mid-cell into both cell halves.</text>
</comment>
<dbReference type="InterPro" id="IPR003768">
    <property type="entry name" value="ScpA"/>
</dbReference>